<dbReference type="EMBL" id="JACXVP010000006">
    <property type="protein sequence ID" value="KAG5598909.1"/>
    <property type="molecule type" value="Genomic_DNA"/>
</dbReference>
<proteinExistence type="predicted"/>
<protein>
    <submittedName>
        <fullName evidence="1">Uncharacterized protein</fullName>
    </submittedName>
</protein>
<organism evidence="1 2">
    <name type="scientific">Solanum commersonii</name>
    <name type="common">Commerson's wild potato</name>
    <name type="synonym">Commerson's nightshade</name>
    <dbReference type="NCBI Taxonomy" id="4109"/>
    <lineage>
        <taxon>Eukaryota</taxon>
        <taxon>Viridiplantae</taxon>
        <taxon>Streptophyta</taxon>
        <taxon>Embryophyta</taxon>
        <taxon>Tracheophyta</taxon>
        <taxon>Spermatophyta</taxon>
        <taxon>Magnoliopsida</taxon>
        <taxon>eudicotyledons</taxon>
        <taxon>Gunneridae</taxon>
        <taxon>Pentapetalae</taxon>
        <taxon>asterids</taxon>
        <taxon>lamiids</taxon>
        <taxon>Solanales</taxon>
        <taxon>Solanaceae</taxon>
        <taxon>Solanoideae</taxon>
        <taxon>Solaneae</taxon>
        <taxon>Solanum</taxon>
    </lineage>
</organism>
<evidence type="ECO:0000313" key="1">
    <source>
        <dbReference type="EMBL" id="KAG5598909.1"/>
    </source>
</evidence>
<dbReference type="Proteomes" id="UP000824120">
    <property type="component" value="Chromosome 6"/>
</dbReference>
<gene>
    <name evidence="1" type="ORF">H5410_030279</name>
</gene>
<dbReference type="OrthoDB" id="1772236at2759"/>
<name>A0A9J5YFP9_SOLCO</name>
<accession>A0A9J5YFP9</accession>
<comment type="caution">
    <text evidence="1">The sequence shown here is derived from an EMBL/GenBank/DDBJ whole genome shotgun (WGS) entry which is preliminary data.</text>
</comment>
<reference evidence="1 2" key="1">
    <citation type="submission" date="2020-09" db="EMBL/GenBank/DDBJ databases">
        <title>De no assembly of potato wild relative species, Solanum commersonii.</title>
        <authorList>
            <person name="Cho K."/>
        </authorList>
    </citation>
    <scope>NUCLEOTIDE SEQUENCE [LARGE SCALE GENOMIC DNA]</scope>
    <source>
        <strain evidence="1">LZ3.2</strain>
        <tissue evidence="1">Leaf</tissue>
    </source>
</reference>
<dbReference type="AlphaFoldDB" id="A0A9J5YFP9"/>
<evidence type="ECO:0000313" key="2">
    <source>
        <dbReference type="Proteomes" id="UP000824120"/>
    </source>
</evidence>
<keyword evidence="2" id="KW-1185">Reference proteome</keyword>
<sequence>MRFFLILESIPKSPWILLYPFPVYFDGTSQKTIILLKVVHPYITPTIRETKKNYLAALKRYVDKVKDTVLNALKKNLKGVTVLTSSVENVEDEYLSDHNPNQPSTNLAIDDDNYSAPTVDDVILPLAIVDDDLAAVDEYFA</sequence>